<organism evidence="3 4">
    <name type="scientific">Campylobacter concisus</name>
    <dbReference type="NCBI Taxonomy" id="199"/>
    <lineage>
        <taxon>Bacteria</taxon>
        <taxon>Pseudomonadati</taxon>
        <taxon>Campylobacterota</taxon>
        <taxon>Epsilonproteobacteria</taxon>
        <taxon>Campylobacterales</taxon>
        <taxon>Campylobacteraceae</taxon>
        <taxon>Campylobacter</taxon>
    </lineage>
</organism>
<feature type="transmembrane region" description="Helical" evidence="1">
    <location>
        <begin position="707"/>
        <end position="725"/>
    </location>
</feature>
<feature type="transmembrane region" description="Helical" evidence="1">
    <location>
        <begin position="838"/>
        <end position="856"/>
    </location>
</feature>
<keyword evidence="1" id="KW-0812">Transmembrane</keyword>
<sequence length="927" mass="102695">MLVKRVFLFFALTASCICVANAKQATCGSGRGVGAPFNFEYSYNENSSKQKQATFNAINCPQLSPRVADKYDVVLDNIDFKSGTYVCQYNLKEGKSQEEIQSDAKNLGVTVSNVVMQQSGFRIPYSFAECVNDDLKFINEQKNNISTITAATINDGSAEARYIGSSRTKLSEIQKGFFYDTKTSVISELVVDYSGLYKILKDLEAKKDDYSVKPIVFQTNKSGNDTTISEFIVGALTLNEDVFKSSNAIDQASGKANFQDNAIITKDTEEKFKMSEALGFVAEWIGISIDQENVKIVSPLDKIMDGKLWGFYISFIENIRKAEREIVLFLFFIGFCIYASPKVIQFGFNHFGDNDSRQDIGWKKMMIAPATAAIFFLAPVIPTNLTINGSYLHTRTDNDVGIVLNSGSRTTGGANNSDEKLDSTTLIQTAIQYFVKQGTLMANKFADYALYPYLIYLQSVNNMSVGNVVDSYAEKLDETRRNFLILQKEVEFYSAFCKTIYGAESNTAYDGIIMPEALSGTLKTEREALTQKSYTNGQQTALKNNNITTISVDACAALEQSISKISSNTIADYYFTKTAISSLKDIKNAKTSTQTMHNVSQRMANMQVTNGWINTVLVPSSFTLYKTSLLGQTLEERKDAAVAYQNAASVNNNSITTNSPSDDVKAQEAKNDTRGFSKQNLIEALTPSTLYFMLPKFTDLYNGIDKFFGGFVDILMTICTTLLVTTTGAMGILLSKVLGVAVSIGKAFLVYTTSVFLYNWLLEIITFSAIALMIIYRIAFYFIEVLTFFIASPAVVIWAVISKRFDAIMHYIGRGAVLSITPILIVLSTYLYIFGQEILNMIYALIVGIIQTTFVTPDATVGQTITVLAFVSMGDAIMKAVYVIMGFVCIIKFNSWFYQMIGIKEGAMADMAQTITDKTSSLYSPIR</sequence>
<gene>
    <name evidence="3" type="ORF">CCS77_2075</name>
</gene>
<feature type="transmembrane region" description="Helical" evidence="1">
    <location>
        <begin position="807"/>
        <end position="831"/>
    </location>
</feature>
<dbReference type="EMBL" id="CP021643">
    <property type="protein sequence ID" value="AVX45081.1"/>
    <property type="molecule type" value="Genomic_DNA"/>
</dbReference>
<dbReference type="PROSITE" id="PS51257">
    <property type="entry name" value="PROKAR_LIPOPROTEIN"/>
    <property type="match status" value="1"/>
</dbReference>
<reference evidence="3 4" key="1">
    <citation type="journal article" date="2018" name="Emerg. Microbes Infect.">
        <title>Genomic analysis of oral Campylobacter concisus strains identified a potential bacterial molecular marker associated with active Crohn's disease.</title>
        <authorList>
            <person name="Liu F."/>
            <person name="Ma R."/>
            <person name="Tay C.Y.A."/>
            <person name="Octavia S."/>
            <person name="Lan R."/>
            <person name="Chung H.K.L."/>
            <person name="Riordan S.M."/>
            <person name="Grimm M.C."/>
            <person name="Leong R.W."/>
            <person name="Tanaka M.M."/>
            <person name="Connor S."/>
            <person name="Zhang L."/>
        </authorList>
    </citation>
    <scope>NUCLEOTIDE SEQUENCE [LARGE SCALE GENOMIC DNA]</scope>
    <source>
        <strain evidence="3 4">P2CDO4</strain>
        <plasmid evidence="3">pICON</plasmid>
    </source>
</reference>
<evidence type="ECO:0000256" key="1">
    <source>
        <dbReference type="SAM" id="Phobius"/>
    </source>
</evidence>
<feature type="transmembrane region" description="Helical" evidence="1">
    <location>
        <begin position="757"/>
        <end position="776"/>
    </location>
</feature>
<evidence type="ECO:0000256" key="2">
    <source>
        <dbReference type="SAM" id="SignalP"/>
    </source>
</evidence>
<keyword evidence="1" id="KW-0472">Membrane</keyword>
<feature type="chain" id="PRO_5015341631" evidence="2">
    <location>
        <begin position="21"/>
        <end position="927"/>
    </location>
</feature>
<feature type="transmembrane region" description="Helical" evidence="1">
    <location>
        <begin position="326"/>
        <end position="344"/>
    </location>
</feature>
<keyword evidence="2" id="KW-0732">Signal</keyword>
<feature type="signal peptide" evidence="2">
    <location>
        <begin position="1"/>
        <end position="20"/>
    </location>
</feature>
<keyword evidence="3" id="KW-0614">Plasmid</keyword>
<evidence type="ECO:0000313" key="4">
    <source>
        <dbReference type="Proteomes" id="UP000241854"/>
    </source>
</evidence>
<dbReference type="Proteomes" id="UP000241854">
    <property type="component" value="Plasmid pICON"/>
</dbReference>
<geneLocation type="plasmid" evidence="4">
    <name>picon</name>
</geneLocation>
<protein>
    <submittedName>
        <fullName evidence="3">Uncharacterized protein</fullName>
    </submittedName>
</protein>
<keyword evidence="1" id="KW-1133">Transmembrane helix</keyword>
<proteinExistence type="predicted"/>
<feature type="transmembrane region" description="Helical" evidence="1">
    <location>
        <begin position="876"/>
        <end position="898"/>
    </location>
</feature>
<name>A0A2R4P3C7_9BACT</name>
<feature type="transmembrane region" description="Helical" evidence="1">
    <location>
        <begin position="781"/>
        <end position="801"/>
    </location>
</feature>
<feature type="transmembrane region" description="Helical" evidence="1">
    <location>
        <begin position="365"/>
        <end position="385"/>
    </location>
</feature>
<evidence type="ECO:0000313" key="3">
    <source>
        <dbReference type="EMBL" id="AVX45081.1"/>
    </source>
</evidence>
<dbReference type="AlphaFoldDB" id="A0A2R4P3C7"/>
<accession>A0A2R4P3C7</accession>